<dbReference type="RefSeq" id="WP_046965481.1">
    <property type="nucleotide sequence ID" value="NZ_MDEI01000004.1"/>
</dbReference>
<accession>A0A2S7D5Y2</accession>
<dbReference type="Proteomes" id="UP000238191">
    <property type="component" value="Unassembled WGS sequence"/>
</dbReference>
<dbReference type="InterPro" id="IPR014982">
    <property type="entry name" value="GSCFA"/>
</dbReference>
<gene>
    <name evidence="2" type="ORF">XpiCFBP4643_06480</name>
</gene>
<reference evidence="3" key="1">
    <citation type="submission" date="2016-08" db="EMBL/GenBank/DDBJ databases">
        <authorList>
            <person name="Merda D."/>
            <person name="Briand M."/>
            <person name="Taghouti G."/>
            <person name="Carrere S."/>
            <person name="Gouzy J."/>
            <person name="Portier P."/>
            <person name="Jacques M.-A."/>
            <person name="Fischer-Le Saux M."/>
        </authorList>
    </citation>
    <scope>NUCLEOTIDE SEQUENCE [LARGE SCALE GENOMIC DNA]</scope>
    <source>
        <strain evidence="3">CFBP4643</strain>
    </source>
</reference>
<dbReference type="SUPFAM" id="SSF52266">
    <property type="entry name" value="SGNH hydrolase"/>
    <property type="match status" value="1"/>
</dbReference>
<dbReference type="Gene3D" id="3.40.50.1110">
    <property type="entry name" value="SGNH hydrolase"/>
    <property type="match status" value="1"/>
</dbReference>
<comment type="caution">
    <text evidence="2">The sequence shown here is derived from an EMBL/GenBank/DDBJ whole genome shotgun (WGS) entry which is preliminary data.</text>
</comment>
<feature type="domain" description="GSCFA" evidence="1">
    <location>
        <begin position="40"/>
        <end position="297"/>
    </location>
</feature>
<evidence type="ECO:0000313" key="2">
    <source>
        <dbReference type="EMBL" id="PPU69169.1"/>
    </source>
</evidence>
<evidence type="ECO:0000313" key="3">
    <source>
        <dbReference type="Proteomes" id="UP000238191"/>
    </source>
</evidence>
<name>A0A2S7D5Y2_9XANT</name>
<proteinExistence type="predicted"/>
<dbReference type="AlphaFoldDB" id="A0A2S7D5Y2"/>
<organism evidence="2 3">
    <name type="scientific">Xanthomonas pisi</name>
    <dbReference type="NCBI Taxonomy" id="56457"/>
    <lineage>
        <taxon>Bacteria</taxon>
        <taxon>Pseudomonadati</taxon>
        <taxon>Pseudomonadota</taxon>
        <taxon>Gammaproteobacteria</taxon>
        <taxon>Lysobacterales</taxon>
        <taxon>Lysobacteraceae</taxon>
        <taxon>Xanthomonas</taxon>
    </lineage>
</organism>
<keyword evidence="3" id="KW-1185">Reference proteome</keyword>
<dbReference type="InterPro" id="IPR036514">
    <property type="entry name" value="SGNH_hydro_sf"/>
</dbReference>
<protein>
    <recommendedName>
        <fullName evidence="1">GSCFA domain-containing protein</fullName>
    </recommendedName>
</protein>
<dbReference type="Pfam" id="PF08885">
    <property type="entry name" value="GSCFA"/>
    <property type="match status" value="1"/>
</dbReference>
<sequence length="318" mass="35686">MEKNVYWRTLLAQMGTKWRHDDSPLASFSDGAKFLRRDSRVYSIGSCFALNINRWLKFQGFDVPDVTWGIHYNSRTILYELRRAAGYSAPDVEWRIPRPNGIEVYADALRHCIDAPDADQLANIKAQIAAESRQEFMRSDAFIVTLGLSDIWEAEINGQLITLNRSPYVGVTPVNGERHGPAANRFLSVAECVEDLRQIVQIVRATRPSGTPVIFSISPVPLKHTGGKVHPHIANGRSKATLLAAIHTFLDECHQDPDVHYFPAYDFFQMHGLSMPLWQGDGRHPTTEAVAHVAESFVRSYSADHISVKPGFSVAQFT</sequence>
<dbReference type="GO" id="GO:0016788">
    <property type="term" value="F:hydrolase activity, acting on ester bonds"/>
    <property type="evidence" value="ECO:0007669"/>
    <property type="project" value="UniProtKB-ARBA"/>
</dbReference>
<dbReference type="EMBL" id="MDEI01000004">
    <property type="protein sequence ID" value="PPU69169.1"/>
    <property type="molecule type" value="Genomic_DNA"/>
</dbReference>
<evidence type="ECO:0000259" key="1">
    <source>
        <dbReference type="Pfam" id="PF08885"/>
    </source>
</evidence>